<dbReference type="Proteomes" id="UP000644507">
    <property type="component" value="Unassembled WGS sequence"/>
</dbReference>
<dbReference type="Gene3D" id="1.10.287.470">
    <property type="entry name" value="Helix hairpin bin"/>
    <property type="match status" value="1"/>
</dbReference>
<keyword evidence="1" id="KW-0812">Transmembrane</keyword>
<proteinExistence type="predicted"/>
<dbReference type="SUPFAM" id="SSF111369">
    <property type="entry name" value="HlyD-like secretion proteins"/>
    <property type="match status" value="1"/>
</dbReference>
<dbReference type="GO" id="GO:1990281">
    <property type="term" value="C:efflux pump complex"/>
    <property type="evidence" value="ECO:0007669"/>
    <property type="project" value="TreeGrafter"/>
</dbReference>
<gene>
    <name evidence="3" type="ORF">GCM10007100_28660</name>
</gene>
<organism evidence="3 4">
    <name type="scientific">Roseibacillus persicicus</name>
    <dbReference type="NCBI Taxonomy" id="454148"/>
    <lineage>
        <taxon>Bacteria</taxon>
        <taxon>Pseudomonadati</taxon>
        <taxon>Verrucomicrobiota</taxon>
        <taxon>Verrucomicrobiia</taxon>
        <taxon>Verrucomicrobiales</taxon>
        <taxon>Verrucomicrobiaceae</taxon>
        <taxon>Roseibacillus</taxon>
    </lineage>
</organism>
<evidence type="ECO:0000313" key="3">
    <source>
        <dbReference type="EMBL" id="GHC59698.1"/>
    </source>
</evidence>
<protein>
    <submittedName>
        <fullName evidence="3">Hemolysin secretion protein D</fullName>
    </submittedName>
</protein>
<dbReference type="GO" id="GO:0015562">
    <property type="term" value="F:efflux transmembrane transporter activity"/>
    <property type="evidence" value="ECO:0007669"/>
    <property type="project" value="TreeGrafter"/>
</dbReference>
<evidence type="ECO:0000313" key="4">
    <source>
        <dbReference type="Proteomes" id="UP000644507"/>
    </source>
</evidence>
<dbReference type="PRINTS" id="PR01490">
    <property type="entry name" value="RTXTOXIND"/>
</dbReference>
<sequence length="473" mass="51874">MRKVISFLFSSLGGLLRASRGVLIALVCLGFATILLAVFVLKPAYQNPGAKMYDSGLGYASLMRKLGKPFPVVTAEVRTRTFTRAMLAEGVCTAEPFLVPIVPMAKVTAVHVKEGDFVTAGTPLLELDNTKAQIKLESARLALKTSQAELERVRVGSAYVLAQERPDREKINVEATRQRAEQATEKVEHYRNAAKKGLIARTTLLEAEREFTDAIQERELSLLFLKMSEKGVKQSQSIAENAVKDAEEAVKHREAEMNDYVTIAPVDGIIERVLMRPGEYNQDAGKPGFVIASGLWFEGYFDQSDFAWVKQKLTGKAFLESYPGRELPVSVSRIVPVISFNEGGPEINRPLRPRGTGAPEWAATFAAQLSFDELQDDIALAPGMTGFARIESSRESLAVPRQALLSISAGRAIVQLIDEEGQRVPREVGVGLIDDVAAEILSGLESGDRVISEGHWGLKTEDEIEIVSEDGWE</sequence>
<dbReference type="AlphaFoldDB" id="A0A918WMT6"/>
<dbReference type="RefSeq" id="WP_189571179.1">
    <property type="nucleotide sequence ID" value="NZ_BMXI01000012.1"/>
</dbReference>
<dbReference type="Pfam" id="PF25967">
    <property type="entry name" value="RND-MFP_C"/>
    <property type="match status" value="1"/>
</dbReference>
<feature type="domain" description="Multidrug resistance protein MdtA-like C-terminal permuted SH3" evidence="2">
    <location>
        <begin position="397"/>
        <end position="454"/>
    </location>
</feature>
<evidence type="ECO:0000256" key="1">
    <source>
        <dbReference type="SAM" id="Phobius"/>
    </source>
</evidence>
<reference evidence="3" key="1">
    <citation type="journal article" date="2014" name="Int. J. Syst. Evol. Microbiol.">
        <title>Complete genome sequence of Corynebacterium casei LMG S-19264T (=DSM 44701T), isolated from a smear-ripened cheese.</title>
        <authorList>
            <consortium name="US DOE Joint Genome Institute (JGI-PGF)"/>
            <person name="Walter F."/>
            <person name="Albersmeier A."/>
            <person name="Kalinowski J."/>
            <person name="Ruckert C."/>
        </authorList>
    </citation>
    <scope>NUCLEOTIDE SEQUENCE</scope>
    <source>
        <strain evidence="3">KCTC 12988</strain>
    </source>
</reference>
<dbReference type="EMBL" id="BMXI01000012">
    <property type="protein sequence ID" value="GHC59698.1"/>
    <property type="molecule type" value="Genomic_DNA"/>
</dbReference>
<evidence type="ECO:0000259" key="2">
    <source>
        <dbReference type="Pfam" id="PF25967"/>
    </source>
</evidence>
<dbReference type="InterPro" id="IPR058627">
    <property type="entry name" value="MdtA-like_C"/>
</dbReference>
<dbReference type="Gene3D" id="2.40.420.20">
    <property type="match status" value="1"/>
</dbReference>
<name>A0A918WMT6_9BACT</name>
<keyword evidence="4" id="KW-1185">Reference proteome</keyword>
<accession>A0A918WMT6</accession>
<keyword evidence="1" id="KW-0472">Membrane</keyword>
<reference evidence="3" key="2">
    <citation type="submission" date="2020-09" db="EMBL/GenBank/DDBJ databases">
        <authorList>
            <person name="Sun Q."/>
            <person name="Kim S."/>
        </authorList>
    </citation>
    <scope>NUCLEOTIDE SEQUENCE</scope>
    <source>
        <strain evidence="3">KCTC 12988</strain>
    </source>
</reference>
<dbReference type="PANTHER" id="PTHR30469">
    <property type="entry name" value="MULTIDRUG RESISTANCE PROTEIN MDTA"/>
    <property type="match status" value="1"/>
</dbReference>
<dbReference type="Gene3D" id="2.40.50.100">
    <property type="match status" value="1"/>
</dbReference>
<keyword evidence="1" id="KW-1133">Transmembrane helix</keyword>
<comment type="caution">
    <text evidence="3">The sequence shown here is derived from an EMBL/GenBank/DDBJ whole genome shotgun (WGS) entry which is preliminary data.</text>
</comment>
<dbReference type="PANTHER" id="PTHR30469:SF15">
    <property type="entry name" value="HLYD FAMILY OF SECRETION PROTEINS"/>
    <property type="match status" value="1"/>
</dbReference>
<feature type="transmembrane region" description="Helical" evidence="1">
    <location>
        <begin position="21"/>
        <end position="41"/>
    </location>
</feature>